<evidence type="ECO:0000313" key="2">
    <source>
        <dbReference type="Proteomes" id="UP001154322"/>
    </source>
</evidence>
<organism evidence="1 2">
    <name type="scientific">Paenibacillus melissococcoides</name>
    <dbReference type="NCBI Taxonomy" id="2912268"/>
    <lineage>
        <taxon>Bacteria</taxon>
        <taxon>Bacillati</taxon>
        <taxon>Bacillota</taxon>
        <taxon>Bacilli</taxon>
        <taxon>Bacillales</taxon>
        <taxon>Paenibacillaceae</taxon>
        <taxon>Paenibacillus</taxon>
    </lineage>
</organism>
<evidence type="ECO:0000313" key="1">
    <source>
        <dbReference type="EMBL" id="CAH8246249.1"/>
    </source>
</evidence>
<proteinExistence type="predicted"/>
<keyword evidence="2" id="KW-1185">Reference proteome</keyword>
<name>A0ABN8U5K0_9BACL</name>
<dbReference type="Proteomes" id="UP001154322">
    <property type="component" value="Unassembled WGS sequence"/>
</dbReference>
<accession>A0ABN8U5K0</accession>
<dbReference type="EMBL" id="CALYLO010000004">
    <property type="protein sequence ID" value="CAH8246249.1"/>
    <property type="molecule type" value="Genomic_DNA"/>
</dbReference>
<protein>
    <submittedName>
        <fullName evidence="1">Uncharacterized protein</fullName>
    </submittedName>
</protein>
<sequence>MAKTTEKLALHIPEYADEIYETIEQLGQNFAKLDEASPNYATAPPVAGTWQQREIVWNAEPAIGAYLGWVNTRTGRTAPSWMELTSYKTGDYVIPQTDNAHVYLCIQAGHSGAMEPVFPTASGQEVQDTRGAGRCSAQSGTRSMISYFRRSITAVFMSASRRANPEGPNRNGR</sequence>
<comment type="caution">
    <text evidence="1">The sequence shown here is derived from an EMBL/GenBank/DDBJ whole genome shotgun (WGS) entry which is preliminary data.</text>
</comment>
<dbReference type="RefSeq" id="WP_249725471.1">
    <property type="nucleotide sequence ID" value="NZ_AP031286.1"/>
</dbReference>
<gene>
    <name evidence="1" type="ORF">WJ0W_003484</name>
</gene>
<reference evidence="1" key="1">
    <citation type="submission" date="2022-06" db="EMBL/GenBank/DDBJ databases">
        <authorList>
            <person name="Dietemann V."/>
            <person name="Ory F."/>
            <person name="Dainat B."/>
            <person name="Oberhansli S."/>
        </authorList>
    </citation>
    <scope>NUCLEOTIDE SEQUENCE</scope>
    <source>
        <strain evidence="1">Ena-SAMPLE-TAB-26-04-2022-14:26:32:270-5432</strain>
    </source>
</reference>